<evidence type="ECO:0000313" key="5">
    <source>
        <dbReference type="EMBL" id="KAF8821321.1"/>
    </source>
</evidence>
<gene>
    <name evidence="5" type="primary">RPS7</name>
    <name evidence="5" type="ORF">IE077_000303</name>
</gene>
<proteinExistence type="inferred from homology"/>
<dbReference type="PANTHER" id="PTHR11278:SF0">
    <property type="entry name" value="SMALL RIBOSOMAL SUBUNIT PROTEIN ES7"/>
    <property type="match status" value="1"/>
</dbReference>
<comment type="similarity">
    <text evidence="1 4">Belongs to the eukaryotic ribosomal protein eS7 family.</text>
</comment>
<evidence type="ECO:0000256" key="3">
    <source>
        <dbReference type="ARBA" id="ARBA00023274"/>
    </source>
</evidence>
<evidence type="ECO:0000313" key="6">
    <source>
        <dbReference type="Proteomes" id="UP000823046"/>
    </source>
</evidence>
<dbReference type="InterPro" id="IPR000554">
    <property type="entry name" value="Ribosomal_eS7"/>
</dbReference>
<accession>A0ABQ7JBF4</accession>
<keyword evidence="6" id="KW-1185">Reference proteome</keyword>
<reference evidence="5 6" key="1">
    <citation type="journal article" date="2020" name="bioRxiv">
        <title>Metabolic contributions of an alphaproteobacterial endosymbiont in the apicomplexan Cardiosporidium cionae.</title>
        <authorList>
            <person name="Hunter E.S."/>
            <person name="Paight C.J."/>
            <person name="Lane C.E."/>
        </authorList>
    </citation>
    <scope>NUCLEOTIDE SEQUENCE [LARGE SCALE GENOMIC DNA]</scope>
    <source>
        <strain evidence="5">ESH_2018</strain>
    </source>
</reference>
<protein>
    <recommendedName>
        <fullName evidence="4">40S ribosomal protein S7</fullName>
    </recommendedName>
</protein>
<dbReference type="GO" id="GO:0005840">
    <property type="term" value="C:ribosome"/>
    <property type="evidence" value="ECO:0007669"/>
    <property type="project" value="UniProtKB-KW"/>
</dbReference>
<dbReference type="Pfam" id="PF01251">
    <property type="entry name" value="Ribosomal_S7e"/>
    <property type="match status" value="1"/>
</dbReference>
<comment type="caution">
    <text evidence="5">The sequence shown here is derived from an EMBL/GenBank/DDBJ whole genome shotgun (WGS) entry which is preliminary data.</text>
</comment>
<name>A0ABQ7JBF4_9APIC</name>
<evidence type="ECO:0000256" key="4">
    <source>
        <dbReference type="RuleBase" id="RU364105"/>
    </source>
</evidence>
<sequence>MVNPPSTSASGSKPTDLEREIFNYLRDIEASARSDVIHATSDVPPIPFSLDSLRVSEIVLPRSKKMAIIIKVPYVTYQSNVRRILPRFITELEKKTKHHVVFIPMRRIMPKNFRRRGIKVRPASRRLTSVHDALLEDIVAPTEIVGKRIRIKSDGSKLIKIHLDHKDKQKDNIEDKLEMFSEAYKMLTRKDAVFLFHNSAA</sequence>
<keyword evidence="2 4" id="KW-0689">Ribosomal protein</keyword>
<evidence type="ECO:0000256" key="1">
    <source>
        <dbReference type="ARBA" id="ARBA00007820"/>
    </source>
</evidence>
<evidence type="ECO:0000256" key="2">
    <source>
        <dbReference type="ARBA" id="ARBA00022980"/>
    </source>
</evidence>
<dbReference type="Proteomes" id="UP000823046">
    <property type="component" value="Unassembled WGS sequence"/>
</dbReference>
<keyword evidence="3 4" id="KW-0687">Ribonucleoprotein</keyword>
<dbReference type="PANTHER" id="PTHR11278">
    <property type="entry name" value="40S RIBOSOMAL PROTEIN S7"/>
    <property type="match status" value="1"/>
</dbReference>
<dbReference type="EMBL" id="JADAQX010000194">
    <property type="protein sequence ID" value="KAF8821321.1"/>
    <property type="molecule type" value="Genomic_DNA"/>
</dbReference>
<organism evidence="5 6">
    <name type="scientific">Cardiosporidium cionae</name>
    <dbReference type="NCBI Taxonomy" id="476202"/>
    <lineage>
        <taxon>Eukaryota</taxon>
        <taxon>Sar</taxon>
        <taxon>Alveolata</taxon>
        <taxon>Apicomplexa</taxon>
        <taxon>Aconoidasida</taxon>
        <taxon>Nephromycida</taxon>
        <taxon>Cardiosporidium</taxon>
    </lineage>
</organism>